<keyword evidence="4 13" id="KW-1003">Cell membrane</keyword>
<dbReference type="FunFam" id="1.20.120.1200:FF:000001">
    <property type="entry name" value="NADH-quinone oxidoreductase subunit J"/>
    <property type="match status" value="1"/>
</dbReference>
<proteinExistence type="inferred from homology"/>
<dbReference type="Pfam" id="PF00499">
    <property type="entry name" value="Oxidored_q3"/>
    <property type="match status" value="1"/>
</dbReference>
<evidence type="ECO:0000256" key="13">
    <source>
        <dbReference type="RuleBase" id="RU004429"/>
    </source>
</evidence>
<evidence type="ECO:0000256" key="4">
    <source>
        <dbReference type="ARBA" id="ARBA00022475"/>
    </source>
</evidence>
<dbReference type="Proteomes" id="UP001279553">
    <property type="component" value="Unassembled WGS sequence"/>
</dbReference>
<comment type="caution">
    <text evidence="14">The sequence shown here is derived from an EMBL/GenBank/DDBJ whole genome shotgun (WGS) entry which is preliminary data.</text>
</comment>
<evidence type="ECO:0000256" key="5">
    <source>
        <dbReference type="ARBA" id="ARBA00022692"/>
    </source>
</evidence>
<evidence type="ECO:0000256" key="1">
    <source>
        <dbReference type="ARBA" id="ARBA00004651"/>
    </source>
</evidence>
<feature type="transmembrane region" description="Helical" evidence="13">
    <location>
        <begin position="93"/>
        <end position="117"/>
    </location>
</feature>
<keyword evidence="7" id="KW-1278">Translocase</keyword>
<dbReference type="PANTHER" id="PTHR33269">
    <property type="entry name" value="NADH-UBIQUINONE OXIDOREDUCTASE CHAIN 6"/>
    <property type="match status" value="1"/>
</dbReference>
<comment type="subcellular location">
    <subcellularLocation>
        <location evidence="1 13">Cell membrane</location>
        <topology evidence="1 13">Multi-pass membrane protein</topology>
    </subcellularLocation>
</comment>
<keyword evidence="5 13" id="KW-0812">Transmembrane</keyword>
<keyword evidence="10 13" id="KW-0472">Membrane</keyword>
<evidence type="ECO:0000256" key="9">
    <source>
        <dbReference type="ARBA" id="ARBA00023027"/>
    </source>
</evidence>
<evidence type="ECO:0000256" key="7">
    <source>
        <dbReference type="ARBA" id="ARBA00022967"/>
    </source>
</evidence>
<dbReference type="Gene3D" id="1.20.120.1200">
    <property type="entry name" value="NADH-ubiquinone/plastoquinone oxidoreductase chain 6, subunit NuoJ"/>
    <property type="match status" value="1"/>
</dbReference>
<keyword evidence="9 13" id="KW-0520">NAD</keyword>
<dbReference type="RefSeq" id="WP_319615815.1">
    <property type="nucleotide sequence ID" value="NZ_JAWXYB010000018.1"/>
</dbReference>
<keyword evidence="15" id="KW-1185">Reference proteome</keyword>
<gene>
    <name evidence="14" type="primary">nuoJ</name>
    <name evidence="14" type="ORF">SIL87_19585</name>
</gene>
<evidence type="ECO:0000256" key="11">
    <source>
        <dbReference type="ARBA" id="ARBA00025811"/>
    </source>
</evidence>
<evidence type="ECO:0000256" key="8">
    <source>
        <dbReference type="ARBA" id="ARBA00022989"/>
    </source>
</evidence>
<feature type="transmembrane region" description="Helical" evidence="13">
    <location>
        <begin position="6"/>
        <end position="25"/>
    </location>
</feature>
<comment type="catalytic activity">
    <reaction evidence="12 13">
        <text>a quinone + NADH + 5 H(+)(in) = a quinol + NAD(+) + 4 H(+)(out)</text>
        <dbReference type="Rhea" id="RHEA:57888"/>
        <dbReference type="ChEBI" id="CHEBI:15378"/>
        <dbReference type="ChEBI" id="CHEBI:24646"/>
        <dbReference type="ChEBI" id="CHEBI:57540"/>
        <dbReference type="ChEBI" id="CHEBI:57945"/>
        <dbReference type="ChEBI" id="CHEBI:132124"/>
    </reaction>
</comment>
<evidence type="ECO:0000313" key="14">
    <source>
        <dbReference type="EMBL" id="MDX5932958.1"/>
    </source>
</evidence>
<keyword evidence="14" id="KW-0560">Oxidoreductase</keyword>
<dbReference type="InterPro" id="IPR042106">
    <property type="entry name" value="Nuo/plastoQ_OxRdtase_6_NuoJ"/>
</dbReference>
<dbReference type="EC" id="7.1.1.-" evidence="13"/>
<dbReference type="GO" id="GO:0048038">
    <property type="term" value="F:quinone binding"/>
    <property type="evidence" value="ECO:0007669"/>
    <property type="project" value="UniProtKB-UniRule"/>
</dbReference>
<name>A0AAW9DXG9_ACIAO</name>
<reference evidence="14 15" key="1">
    <citation type="submission" date="2023-11" db="EMBL/GenBank/DDBJ databases">
        <title>MicrobeMod: A computational toolkit for identifying prokaryotic methylation and restriction-modification with nanopore sequencing.</title>
        <authorList>
            <person name="Crits-Christoph A."/>
            <person name="Kang S.C."/>
            <person name="Lee H."/>
            <person name="Ostrov N."/>
        </authorList>
    </citation>
    <scope>NUCLEOTIDE SEQUENCE [LARGE SCALE GENOMIC DNA]</scope>
    <source>
        <strain evidence="14 15">DSMZ 700</strain>
    </source>
</reference>
<dbReference type="GO" id="GO:0016491">
    <property type="term" value="F:oxidoreductase activity"/>
    <property type="evidence" value="ECO:0007669"/>
    <property type="project" value="UniProtKB-KW"/>
</dbReference>
<evidence type="ECO:0000256" key="3">
    <source>
        <dbReference type="ARBA" id="ARBA00019907"/>
    </source>
</evidence>
<dbReference type="PANTHER" id="PTHR33269:SF17">
    <property type="entry name" value="NADH-UBIQUINONE OXIDOREDUCTASE CHAIN 6"/>
    <property type="match status" value="1"/>
</dbReference>
<evidence type="ECO:0000256" key="12">
    <source>
        <dbReference type="ARBA" id="ARBA00047712"/>
    </source>
</evidence>
<evidence type="ECO:0000256" key="10">
    <source>
        <dbReference type="ARBA" id="ARBA00023136"/>
    </source>
</evidence>
<dbReference type="AlphaFoldDB" id="A0AAW9DXG9"/>
<feature type="transmembrane region" description="Helical" evidence="13">
    <location>
        <begin position="137"/>
        <end position="162"/>
    </location>
</feature>
<feature type="transmembrane region" description="Helical" evidence="13">
    <location>
        <begin position="61"/>
        <end position="81"/>
    </location>
</feature>
<accession>A0AAW9DXG9</accession>
<keyword evidence="8 13" id="KW-1133">Transmembrane helix</keyword>
<feature type="transmembrane region" description="Helical" evidence="13">
    <location>
        <begin position="32"/>
        <end position="55"/>
    </location>
</feature>
<evidence type="ECO:0000313" key="15">
    <source>
        <dbReference type="Proteomes" id="UP001279553"/>
    </source>
</evidence>
<organism evidence="14 15">
    <name type="scientific">Acidiphilium acidophilum</name>
    <name type="common">Thiobacillus acidophilus</name>
    <dbReference type="NCBI Taxonomy" id="76588"/>
    <lineage>
        <taxon>Bacteria</taxon>
        <taxon>Pseudomonadati</taxon>
        <taxon>Pseudomonadota</taxon>
        <taxon>Alphaproteobacteria</taxon>
        <taxon>Acetobacterales</taxon>
        <taxon>Acidocellaceae</taxon>
        <taxon>Acidiphilium</taxon>
    </lineage>
</organism>
<dbReference type="GO" id="GO:0005886">
    <property type="term" value="C:plasma membrane"/>
    <property type="evidence" value="ECO:0007669"/>
    <property type="project" value="UniProtKB-SubCell"/>
</dbReference>
<comment type="function">
    <text evidence="13">NDH-1 shuttles electrons from NADH, via FMN and iron-sulfur (Fe-S) centers, to quinones in the respiratory chain. Couples the redox reaction to proton translocation (for every two electrons transferred, four hydrogen ions are translocated across the cytoplasmic membrane), and thus conserves the redox energy in a proton gradient.</text>
</comment>
<dbReference type="NCBIfam" id="NF005162">
    <property type="entry name" value="PRK06638.1-1"/>
    <property type="match status" value="1"/>
</dbReference>
<evidence type="ECO:0000256" key="6">
    <source>
        <dbReference type="ARBA" id="ARBA00022719"/>
    </source>
</evidence>
<keyword evidence="6 13" id="KW-0874">Quinone</keyword>
<dbReference type="EMBL" id="JAWXYB010000018">
    <property type="protein sequence ID" value="MDX5932958.1"/>
    <property type="molecule type" value="Genomic_DNA"/>
</dbReference>
<protein>
    <recommendedName>
        <fullName evidence="3 13">NADH-quinone oxidoreductase subunit J</fullName>
        <ecNumber evidence="13">7.1.1.-</ecNumber>
    </recommendedName>
</protein>
<comment type="subunit">
    <text evidence="11">Composed of 13 different subunits. Subunits NuoA, H, J, K, L, M, N constitute the membrane sector of the complex.</text>
</comment>
<dbReference type="InterPro" id="IPR001457">
    <property type="entry name" value="NADH_UbQ/plastoQ_OxRdtase_su6"/>
</dbReference>
<evidence type="ECO:0000256" key="2">
    <source>
        <dbReference type="ARBA" id="ARBA00005698"/>
    </source>
</evidence>
<comment type="similarity">
    <text evidence="2 13">Belongs to the complex I subunit 6 family.</text>
</comment>
<dbReference type="GO" id="GO:0008137">
    <property type="term" value="F:NADH dehydrogenase (ubiquinone) activity"/>
    <property type="evidence" value="ECO:0007669"/>
    <property type="project" value="UniProtKB-UniRule"/>
</dbReference>
<sequence>MTLDPFNIVFYAAAAFSLVTTALAITRSNPVYGLLNFVLSLLGMAVIFFVLGAPFAAALEVIVYAGAIMVLFLFVVMMLKLDRNAAARETSWIPRTIWIVPILLGAALGGELIFVLLNHAGGAASRHVVVSPQAVGIRLFTTDIGAVELASMLLLAGLIGAYHLGRPTKAGD</sequence>